<feature type="domain" description="Rhamnogalacturonase A/B/Epimerase-like pectate lyase" evidence="1">
    <location>
        <begin position="2"/>
        <end position="90"/>
    </location>
</feature>
<evidence type="ECO:0000313" key="3">
    <source>
        <dbReference type="Proteomes" id="UP000659344"/>
    </source>
</evidence>
<dbReference type="EMBL" id="BMFT01000005">
    <property type="protein sequence ID" value="GGH37354.1"/>
    <property type="molecule type" value="Genomic_DNA"/>
</dbReference>
<dbReference type="Proteomes" id="UP000659344">
    <property type="component" value="Unassembled WGS sequence"/>
</dbReference>
<proteinExistence type="predicted"/>
<accession>A0ABQ1YUS0</accession>
<reference evidence="3" key="1">
    <citation type="journal article" date="2019" name="Int. J. Syst. Evol. Microbiol.">
        <title>The Global Catalogue of Microorganisms (GCM) 10K type strain sequencing project: providing services to taxonomists for standard genome sequencing and annotation.</title>
        <authorList>
            <consortium name="The Broad Institute Genomics Platform"/>
            <consortium name="The Broad Institute Genome Sequencing Center for Infectious Disease"/>
            <person name="Wu L."/>
            <person name="Ma J."/>
        </authorList>
    </citation>
    <scope>NUCLEOTIDE SEQUENCE [LARGE SCALE GENOMIC DNA]</scope>
    <source>
        <strain evidence="3">CGMCC 1.12769</strain>
    </source>
</reference>
<sequence>MINVTKLGAKGNGVSDDTAAIQKALNQVAQSGETLYFPKGVYMVNPTKTLIVSSNTTITGDGASSIIRAANTGFGWEMVRVSGKNISISGVSLDGNNRVNRVLAIGGGSSQVTVKEAFVANATHSTDRNSPYYVGVVCGIIVYGNSNTITISNTEVSNVISRNLTAGSLIARGIYLTITWGSTEKAAKKVTIMNCYIHHIGPADDGDGIHYEDPGLDNNKGENVGSIITGNRFSYCAKRAIKVYAQGVDIIGNSIENPYLNNNYYMGTNKGSLAPDMYSAISIYGSNNTVVSNKIFGVGSFYGAIEISAAVQVNNIVIQSNNIAMGVKSNLIGMTAIRMGSISNFKVISNTIMYGDKGIWTWQNADQGQIKDNMITLNRGVGIDLTTYIQGYYQKNIIVSGNNITGTTYKIMTSKTTNINVILN</sequence>
<dbReference type="InterPro" id="IPR012334">
    <property type="entry name" value="Pectin_lyas_fold"/>
</dbReference>
<protein>
    <recommendedName>
        <fullName evidence="1">Rhamnogalacturonase A/B/Epimerase-like pectate lyase domain-containing protein</fullName>
    </recommendedName>
</protein>
<organism evidence="2 3">
    <name type="scientific">Paenibacillus segetis</name>
    <dbReference type="NCBI Taxonomy" id="1325360"/>
    <lineage>
        <taxon>Bacteria</taxon>
        <taxon>Bacillati</taxon>
        <taxon>Bacillota</taxon>
        <taxon>Bacilli</taxon>
        <taxon>Bacillales</taxon>
        <taxon>Paenibacillaceae</taxon>
        <taxon>Paenibacillus</taxon>
    </lineage>
</organism>
<evidence type="ECO:0000259" key="1">
    <source>
        <dbReference type="Pfam" id="PF12708"/>
    </source>
</evidence>
<gene>
    <name evidence="2" type="ORF">GCM10008013_44750</name>
</gene>
<dbReference type="Gene3D" id="2.160.20.10">
    <property type="entry name" value="Single-stranded right-handed beta-helix, Pectin lyase-like"/>
    <property type="match status" value="1"/>
</dbReference>
<keyword evidence="3" id="KW-1185">Reference proteome</keyword>
<dbReference type="InterPro" id="IPR011050">
    <property type="entry name" value="Pectin_lyase_fold/virulence"/>
</dbReference>
<dbReference type="SMART" id="SM00710">
    <property type="entry name" value="PbH1"/>
    <property type="match status" value="6"/>
</dbReference>
<comment type="caution">
    <text evidence="2">The sequence shown here is derived from an EMBL/GenBank/DDBJ whole genome shotgun (WGS) entry which is preliminary data.</text>
</comment>
<evidence type="ECO:0000313" key="2">
    <source>
        <dbReference type="EMBL" id="GGH37354.1"/>
    </source>
</evidence>
<dbReference type="InterPro" id="IPR006626">
    <property type="entry name" value="PbH1"/>
</dbReference>
<dbReference type="SUPFAM" id="SSF51126">
    <property type="entry name" value="Pectin lyase-like"/>
    <property type="match status" value="1"/>
</dbReference>
<dbReference type="InterPro" id="IPR024535">
    <property type="entry name" value="RHGA/B-epi-like_pectate_lyase"/>
</dbReference>
<name>A0ABQ1YUS0_9BACL</name>
<dbReference type="Pfam" id="PF12708">
    <property type="entry name" value="Pect-lyase_RHGA_epim"/>
    <property type="match status" value="1"/>
</dbReference>
<dbReference type="RefSeq" id="WP_188542116.1">
    <property type="nucleotide sequence ID" value="NZ_BMFT01000005.1"/>
</dbReference>